<dbReference type="PRINTS" id="PR00046">
    <property type="entry name" value="SIGMA70FCT"/>
</dbReference>
<evidence type="ECO:0000256" key="6">
    <source>
        <dbReference type="RuleBase" id="RU362124"/>
    </source>
</evidence>
<dbReference type="GO" id="GO:0016987">
    <property type="term" value="F:sigma factor activity"/>
    <property type="evidence" value="ECO:0007669"/>
    <property type="project" value="UniProtKB-KW"/>
</dbReference>
<dbReference type="SUPFAM" id="SSF88946">
    <property type="entry name" value="Sigma2 domain of RNA polymerase sigma factors"/>
    <property type="match status" value="1"/>
</dbReference>
<dbReference type="InterPro" id="IPR036388">
    <property type="entry name" value="WH-like_DNA-bd_sf"/>
</dbReference>
<feature type="domain" description="RNA polymerase sigma-70" evidence="7">
    <location>
        <begin position="124"/>
        <end position="137"/>
    </location>
</feature>
<dbReference type="RefSeq" id="WP_038074378.1">
    <property type="nucleotide sequence ID" value="NZ_JHEG04000001.1"/>
</dbReference>
<reference evidence="9" key="2">
    <citation type="submission" date="2019-11" db="EMBL/GenBank/DDBJ databases">
        <title>Improved Assembly of Tolypothrix boutellei genome.</title>
        <authorList>
            <person name="Sarangi A.N."/>
            <person name="Mukherjee M."/>
            <person name="Ghosh S."/>
            <person name="Singh D."/>
            <person name="Das A."/>
            <person name="Kant S."/>
            <person name="Prusty A."/>
            <person name="Tripathy S."/>
        </authorList>
    </citation>
    <scope>NUCLEOTIDE SEQUENCE</scope>
    <source>
        <strain evidence="9">VB521301</strain>
    </source>
</reference>
<dbReference type="Gene3D" id="1.10.10.10">
    <property type="entry name" value="Winged helix-like DNA-binding domain superfamily/Winged helix DNA-binding domain"/>
    <property type="match status" value="2"/>
</dbReference>
<accession>A0A8S9TD21</accession>
<keyword evidence="3 6" id="KW-0731">Sigma factor</keyword>
<gene>
    <name evidence="9" type="ORF">DA73_0400031695</name>
</gene>
<dbReference type="PANTHER" id="PTHR30603">
    <property type="entry name" value="RNA POLYMERASE SIGMA FACTOR RPO"/>
    <property type="match status" value="1"/>
</dbReference>
<comment type="similarity">
    <text evidence="1 6">Belongs to the sigma-70 factor family.</text>
</comment>
<evidence type="ECO:0000256" key="3">
    <source>
        <dbReference type="ARBA" id="ARBA00023082"/>
    </source>
</evidence>
<dbReference type="Pfam" id="PF04539">
    <property type="entry name" value="Sigma70_r3"/>
    <property type="match status" value="1"/>
</dbReference>
<dbReference type="NCBIfam" id="TIGR02937">
    <property type="entry name" value="sigma70-ECF"/>
    <property type="match status" value="1"/>
</dbReference>
<dbReference type="EMBL" id="JHEG04000001">
    <property type="protein sequence ID" value="KAF3889532.1"/>
    <property type="molecule type" value="Genomic_DNA"/>
</dbReference>
<evidence type="ECO:0000259" key="8">
    <source>
        <dbReference type="PROSITE" id="PS00716"/>
    </source>
</evidence>
<dbReference type="CDD" id="cd06171">
    <property type="entry name" value="Sigma70_r4"/>
    <property type="match status" value="1"/>
</dbReference>
<evidence type="ECO:0000256" key="4">
    <source>
        <dbReference type="ARBA" id="ARBA00023125"/>
    </source>
</evidence>
<dbReference type="InterPro" id="IPR050239">
    <property type="entry name" value="Sigma-70_RNA_pol_init_factors"/>
</dbReference>
<comment type="caution">
    <text evidence="9">The sequence shown here is derived from an EMBL/GenBank/DDBJ whole genome shotgun (WGS) entry which is preliminary data.</text>
</comment>
<dbReference type="InterPro" id="IPR017848">
    <property type="entry name" value="RNA_pol_sigma_RpoD/SigA_cyanob"/>
</dbReference>
<dbReference type="InterPro" id="IPR007624">
    <property type="entry name" value="RNA_pol_sigma70_r3"/>
</dbReference>
<keyword evidence="4 6" id="KW-0238">DNA-binding</keyword>
<dbReference type="AlphaFoldDB" id="A0A8S9TD21"/>
<evidence type="ECO:0000313" key="10">
    <source>
        <dbReference type="Proteomes" id="UP000029738"/>
    </source>
</evidence>
<dbReference type="Proteomes" id="UP000029738">
    <property type="component" value="Unassembled WGS sequence"/>
</dbReference>
<dbReference type="Pfam" id="PF04545">
    <property type="entry name" value="Sigma70_r4"/>
    <property type="match status" value="1"/>
</dbReference>
<evidence type="ECO:0000259" key="7">
    <source>
        <dbReference type="PROSITE" id="PS00715"/>
    </source>
</evidence>
<dbReference type="InterPro" id="IPR000943">
    <property type="entry name" value="RNA_pol_sigma70"/>
</dbReference>
<name>A0A8S9TD21_9CYAN</name>
<keyword evidence="5 6" id="KW-0804">Transcription</keyword>
<dbReference type="PROSITE" id="PS00716">
    <property type="entry name" value="SIGMA70_2"/>
    <property type="match status" value="1"/>
</dbReference>
<keyword evidence="2 6" id="KW-0805">Transcription regulation</keyword>
<evidence type="ECO:0000256" key="5">
    <source>
        <dbReference type="ARBA" id="ARBA00023163"/>
    </source>
</evidence>
<dbReference type="InterPro" id="IPR014284">
    <property type="entry name" value="RNA_pol_sigma-70_dom"/>
</dbReference>
<feature type="domain" description="RNA polymerase sigma-70" evidence="8">
    <location>
        <begin position="292"/>
        <end position="318"/>
    </location>
</feature>
<dbReference type="SUPFAM" id="SSF88659">
    <property type="entry name" value="Sigma3 and sigma4 domains of RNA polymerase sigma factors"/>
    <property type="match status" value="2"/>
</dbReference>
<dbReference type="PROSITE" id="PS00715">
    <property type="entry name" value="SIGMA70_1"/>
    <property type="match status" value="1"/>
</dbReference>
<protein>
    <recommendedName>
        <fullName evidence="6">RNA polymerase sigma factor</fullName>
    </recommendedName>
</protein>
<keyword evidence="10" id="KW-1185">Reference proteome</keyword>
<organism evidence="9 10">
    <name type="scientific">Tolypothrix bouteillei VB521301</name>
    <dbReference type="NCBI Taxonomy" id="1479485"/>
    <lineage>
        <taxon>Bacteria</taxon>
        <taxon>Bacillati</taxon>
        <taxon>Cyanobacteriota</taxon>
        <taxon>Cyanophyceae</taxon>
        <taxon>Nostocales</taxon>
        <taxon>Tolypothrichaceae</taxon>
        <taxon>Tolypothrix</taxon>
    </lineage>
</organism>
<evidence type="ECO:0000313" key="9">
    <source>
        <dbReference type="EMBL" id="KAF3889532.1"/>
    </source>
</evidence>
<sequence length="331" mass="38275">MINSTTSNTAFVSQSKTIYGEDLIRYYLQEIGRVPLLTQEQEISLSTEIQLMMNFLDVKEKLAVKLENEPTLEEWAAEMNLQPKIVLDVLHKGHKAKQKMIQANLRLVVAIAKRYQRRNMELLDLIQEGTLGLERGIEKFDFTKGYKLSTYVYWWIRQGITRAIAQQGRTIRLPVHVVEKLNKMKKVQRELSQTLGRVPTTVEIAKALSLTPSQIRDVMQFSRRPISLELRVGPERDTELQEILEDEAHSPFNYAVEKSLQQDLHSLLSNLSSQQREVICLRFGFTDGHEFSLAEIGQRMGISRERVRQIEMQALNILRGHQDKIRGYLVS</sequence>
<dbReference type="Pfam" id="PF04542">
    <property type="entry name" value="Sigma70_r2"/>
    <property type="match status" value="1"/>
</dbReference>
<evidence type="ECO:0000256" key="2">
    <source>
        <dbReference type="ARBA" id="ARBA00023015"/>
    </source>
</evidence>
<dbReference type="GO" id="GO:0006352">
    <property type="term" value="P:DNA-templated transcription initiation"/>
    <property type="evidence" value="ECO:0007669"/>
    <property type="project" value="InterPro"/>
</dbReference>
<dbReference type="Pfam" id="PF00140">
    <property type="entry name" value="Sigma70_r1_2"/>
    <property type="match status" value="1"/>
</dbReference>
<dbReference type="Gene3D" id="1.10.601.10">
    <property type="entry name" value="RNA Polymerase Primary Sigma Factor"/>
    <property type="match status" value="2"/>
</dbReference>
<dbReference type="InterPro" id="IPR013324">
    <property type="entry name" value="RNA_pol_sigma_r3/r4-like"/>
</dbReference>
<dbReference type="InterPro" id="IPR013325">
    <property type="entry name" value="RNA_pol_sigma_r2"/>
</dbReference>
<dbReference type="NCBIfam" id="TIGR02997">
    <property type="entry name" value="Sig70-cyanoRpoD"/>
    <property type="match status" value="1"/>
</dbReference>
<dbReference type="GO" id="GO:0003677">
    <property type="term" value="F:DNA binding"/>
    <property type="evidence" value="ECO:0007669"/>
    <property type="project" value="UniProtKB-KW"/>
</dbReference>
<evidence type="ECO:0000256" key="1">
    <source>
        <dbReference type="ARBA" id="ARBA00007788"/>
    </source>
</evidence>
<comment type="function">
    <text evidence="6">Sigma factors are initiation factors that promote the attachment of RNA polymerase to specific initiation sites and are then released.</text>
</comment>
<dbReference type="PANTHER" id="PTHR30603:SF60">
    <property type="entry name" value="RNA POLYMERASE SIGMA FACTOR RPOD"/>
    <property type="match status" value="1"/>
</dbReference>
<dbReference type="InterPro" id="IPR007630">
    <property type="entry name" value="RNA_pol_sigma70_r4"/>
</dbReference>
<dbReference type="InterPro" id="IPR009042">
    <property type="entry name" value="RNA_pol_sigma70_r1_2"/>
</dbReference>
<reference evidence="9" key="1">
    <citation type="journal article" date="2015" name="Genome Announc.">
        <title>Draft Genome Sequence of Tolypothrix boutellei Strain VB521301.</title>
        <authorList>
            <person name="Chandrababunaidu M.M."/>
            <person name="Singh D."/>
            <person name="Sen D."/>
            <person name="Bhan S."/>
            <person name="Das S."/>
            <person name="Gupta A."/>
            <person name="Adhikary S.P."/>
            <person name="Tripathy S."/>
        </authorList>
    </citation>
    <scope>NUCLEOTIDE SEQUENCE</scope>
    <source>
        <strain evidence="9">VB521301</strain>
    </source>
</reference>
<proteinExistence type="inferred from homology"/>
<dbReference type="InterPro" id="IPR007627">
    <property type="entry name" value="RNA_pol_sigma70_r2"/>
</dbReference>